<sequence length="264" mass="28011">MPPLLDHEADGKTRESSPVTGAADAASCLSQRQPASLLPTAGISGAMNACTVPRRSLGRFCVELDAAQLLDAEGRGGRRQERAGYRAWGQDEKRIQINALEQLLALFGSRAVDFGHFTRRADGVNRRSWGKAYTSHISLRGCETDTNPDLAPSKRTLVEALPACGCEAVAASPIATASLEALKKGKAHSNKATRTAAYPIESAELVLHEVAFIEAEGTSVNVVVAEVHDVLRDCLSSGEGENDGEDGEDGGADRRSLVVGDLFE</sequence>
<reference evidence="2 3" key="1">
    <citation type="submission" date="2020-07" db="EMBL/GenBank/DDBJ databases">
        <title>Comparative genomics of pyrophilous fungi reveals a link between fire events and developmental genes.</title>
        <authorList>
            <consortium name="DOE Joint Genome Institute"/>
            <person name="Steindorff A.S."/>
            <person name="Carver A."/>
            <person name="Calhoun S."/>
            <person name="Stillman K."/>
            <person name="Liu H."/>
            <person name="Lipzen A."/>
            <person name="Pangilinan J."/>
            <person name="Labutti K."/>
            <person name="Bruns T.D."/>
            <person name="Grigoriev I.V."/>
        </authorList>
    </citation>
    <scope>NUCLEOTIDE SEQUENCE [LARGE SCALE GENOMIC DNA]</scope>
    <source>
        <strain evidence="2 3">CBS 144469</strain>
    </source>
</reference>
<dbReference type="AlphaFoldDB" id="A0A8H6HUF9"/>
<keyword evidence="3" id="KW-1185">Reference proteome</keyword>
<gene>
    <name evidence="2" type="ORF">DFP72DRAFT_1047256</name>
</gene>
<evidence type="ECO:0000313" key="2">
    <source>
        <dbReference type="EMBL" id="KAF6752532.1"/>
    </source>
</evidence>
<accession>A0A8H6HUF9</accession>
<name>A0A8H6HUF9_9AGAR</name>
<organism evidence="2 3">
    <name type="scientific">Ephemerocybe angulata</name>
    <dbReference type="NCBI Taxonomy" id="980116"/>
    <lineage>
        <taxon>Eukaryota</taxon>
        <taxon>Fungi</taxon>
        <taxon>Dikarya</taxon>
        <taxon>Basidiomycota</taxon>
        <taxon>Agaricomycotina</taxon>
        <taxon>Agaricomycetes</taxon>
        <taxon>Agaricomycetidae</taxon>
        <taxon>Agaricales</taxon>
        <taxon>Agaricineae</taxon>
        <taxon>Psathyrellaceae</taxon>
        <taxon>Ephemerocybe</taxon>
    </lineage>
</organism>
<feature type="compositionally biased region" description="Acidic residues" evidence="1">
    <location>
        <begin position="240"/>
        <end position="250"/>
    </location>
</feature>
<feature type="region of interest" description="Disordered" evidence="1">
    <location>
        <begin position="235"/>
        <end position="264"/>
    </location>
</feature>
<protein>
    <submittedName>
        <fullName evidence="2">Uncharacterized protein</fullName>
    </submittedName>
</protein>
<feature type="region of interest" description="Disordered" evidence="1">
    <location>
        <begin position="1"/>
        <end position="24"/>
    </location>
</feature>
<dbReference type="Proteomes" id="UP000521943">
    <property type="component" value="Unassembled WGS sequence"/>
</dbReference>
<comment type="caution">
    <text evidence="2">The sequence shown here is derived from an EMBL/GenBank/DDBJ whole genome shotgun (WGS) entry which is preliminary data.</text>
</comment>
<evidence type="ECO:0000256" key="1">
    <source>
        <dbReference type="SAM" id="MobiDB-lite"/>
    </source>
</evidence>
<evidence type="ECO:0000313" key="3">
    <source>
        <dbReference type="Proteomes" id="UP000521943"/>
    </source>
</evidence>
<dbReference type="EMBL" id="JACGCI010000044">
    <property type="protein sequence ID" value="KAF6752532.1"/>
    <property type="molecule type" value="Genomic_DNA"/>
</dbReference>
<proteinExistence type="predicted"/>
<feature type="compositionally biased region" description="Basic and acidic residues" evidence="1">
    <location>
        <begin position="1"/>
        <end position="15"/>
    </location>
</feature>